<dbReference type="EMBL" id="JACAZI010000024">
    <property type="protein sequence ID" value="KAF7335429.1"/>
    <property type="molecule type" value="Genomic_DNA"/>
</dbReference>
<evidence type="ECO:0000313" key="2">
    <source>
        <dbReference type="EMBL" id="KAF7335429.1"/>
    </source>
</evidence>
<dbReference type="InterPro" id="IPR001466">
    <property type="entry name" value="Beta-lactam-related"/>
</dbReference>
<dbReference type="Proteomes" id="UP000620124">
    <property type="component" value="Unassembled WGS sequence"/>
</dbReference>
<keyword evidence="3" id="KW-1185">Reference proteome</keyword>
<comment type="caution">
    <text evidence="2">The sequence shown here is derived from an EMBL/GenBank/DDBJ whole genome shotgun (WGS) entry which is preliminary data.</text>
</comment>
<proteinExistence type="predicted"/>
<organism evidence="2 3">
    <name type="scientific">Mycena venus</name>
    <dbReference type="NCBI Taxonomy" id="2733690"/>
    <lineage>
        <taxon>Eukaryota</taxon>
        <taxon>Fungi</taxon>
        <taxon>Dikarya</taxon>
        <taxon>Basidiomycota</taxon>
        <taxon>Agaricomycotina</taxon>
        <taxon>Agaricomycetes</taxon>
        <taxon>Agaricomycetidae</taxon>
        <taxon>Agaricales</taxon>
        <taxon>Marasmiineae</taxon>
        <taxon>Mycenaceae</taxon>
        <taxon>Mycena</taxon>
    </lineage>
</organism>
<sequence length="418" mass="44903">MASLCLSTTQTDAFDRILSDAVSNKSTGALFFGVTTAEKAIYMRTGGTKLVDDPSSETIDDNTIFWLCSQTKMITTIAALQLIDQGKIALDTPVEAVLPELANPVVVTSHDAAGHPAATAPAKEKIRFGHLLNHSSGLNYMLDGTTPASGMPVAYSHSYKDQDVSAFFKILKGSLPGIPLAFEPGTNYAYGFSTDCAGFIVERLSGKTLEQYFQDHIFTPLGITSASFYLTPQLKDRLLPLSYRNKSGVVERWKRAPVIDQDPANVRVHLGGVGLYASQKDYLTLLQHLLQIKAGSATNPILSRAAVDSMFSPTLPPAGAATMDRERITNDPYLSLPAGSTQFSRGLLVNTADVPEKRRSGSGAWGGWASTSFLIDPQAGVAAVFGMQLVPTGDDVHMRLLDVLERGVYAGLINDAKL</sequence>
<dbReference type="Pfam" id="PF00144">
    <property type="entry name" value="Beta-lactamase"/>
    <property type="match status" value="1"/>
</dbReference>
<dbReference type="InterPro" id="IPR050789">
    <property type="entry name" value="Diverse_Enzym_Activities"/>
</dbReference>
<dbReference type="PANTHER" id="PTHR43283">
    <property type="entry name" value="BETA-LACTAMASE-RELATED"/>
    <property type="match status" value="1"/>
</dbReference>
<dbReference type="AlphaFoldDB" id="A0A8H6X734"/>
<evidence type="ECO:0000259" key="1">
    <source>
        <dbReference type="Pfam" id="PF00144"/>
    </source>
</evidence>
<dbReference type="Gene3D" id="3.40.710.10">
    <property type="entry name" value="DD-peptidase/beta-lactamase superfamily"/>
    <property type="match status" value="1"/>
</dbReference>
<dbReference type="SUPFAM" id="SSF56601">
    <property type="entry name" value="beta-lactamase/transpeptidase-like"/>
    <property type="match status" value="1"/>
</dbReference>
<feature type="domain" description="Beta-lactamase-related" evidence="1">
    <location>
        <begin position="14"/>
        <end position="396"/>
    </location>
</feature>
<name>A0A8H6X734_9AGAR</name>
<protein>
    <recommendedName>
        <fullName evidence="1">Beta-lactamase-related domain-containing protein</fullName>
    </recommendedName>
</protein>
<dbReference type="InterPro" id="IPR012338">
    <property type="entry name" value="Beta-lactam/transpept-like"/>
</dbReference>
<accession>A0A8H6X734</accession>
<gene>
    <name evidence="2" type="ORF">MVEN_02195900</name>
</gene>
<evidence type="ECO:0000313" key="3">
    <source>
        <dbReference type="Proteomes" id="UP000620124"/>
    </source>
</evidence>
<dbReference type="OrthoDB" id="428260at2759"/>
<reference evidence="2" key="1">
    <citation type="submission" date="2020-05" db="EMBL/GenBank/DDBJ databases">
        <title>Mycena genomes resolve the evolution of fungal bioluminescence.</title>
        <authorList>
            <person name="Tsai I.J."/>
        </authorList>
    </citation>
    <scope>NUCLEOTIDE SEQUENCE</scope>
    <source>
        <strain evidence="2">CCC161011</strain>
    </source>
</reference>
<dbReference type="PANTHER" id="PTHR43283:SF3">
    <property type="entry name" value="BETA-LACTAMASE FAMILY PROTEIN (AFU_ORTHOLOGUE AFUA_5G07500)"/>
    <property type="match status" value="1"/>
</dbReference>